<name>A0ABQ7S8A0_9ACAR</name>
<evidence type="ECO:0000313" key="3">
    <source>
        <dbReference type="EMBL" id="KAG9509633.1"/>
    </source>
</evidence>
<evidence type="ECO:0000256" key="1">
    <source>
        <dbReference type="SAM" id="MobiDB-lite"/>
    </source>
</evidence>
<keyword evidence="2" id="KW-1133">Transmembrane helix</keyword>
<keyword evidence="2" id="KW-0812">Transmembrane</keyword>
<comment type="caution">
    <text evidence="3">The sequence shown here is derived from an EMBL/GenBank/DDBJ whole genome shotgun (WGS) entry which is preliminary data.</text>
</comment>
<accession>A0ABQ7S8A0</accession>
<protein>
    <submittedName>
        <fullName evidence="3">Uncharacterized protein</fullName>
    </submittedName>
</protein>
<organism evidence="3 4">
    <name type="scientific">Fragariocoptes setiger</name>
    <dbReference type="NCBI Taxonomy" id="1670756"/>
    <lineage>
        <taxon>Eukaryota</taxon>
        <taxon>Metazoa</taxon>
        <taxon>Ecdysozoa</taxon>
        <taxon>Arthropoda</taxon>
        <taxon>Chelicerata</taxon>
        <taxon>Arachnida</taxon>
        <taxon>Acari</taxon>
        <taxon>Acariformes</taxon>
        <taxon>Trombidiformes</taxon>
        <taxon>Prostigmata</taxon>
        <taxon>Eupodina</taxon>
        <taxon>Eriophyoidea</taxon>
        <taxon>Phytoptidae</taxon>
        <taxon>Fragariocoptes</taxon>
    </lineage>
</organism>
<evidence type="ECO:0000256" key="2">
    <source>
        <dbReference type="SAM" id="Phobius"/>
    </source>
</evidence>
<gene>
    <name evidence="3" type="ORF">GZH46_01839</name>
</gene>
<proteinExistence type="predicted"/>
<keyword evidence="2" id="KW-0472">Membrane</keyword>
<feature type="compositionally biased region" description="Low complexity" evidence="1">
    <location>
        <begin position="127"/>
        <end position="170"/>
    </location>
</feature>
<feature type="transmembrane region" description="Helical" evidence="2">
    <location>
        <begin position="6"/>
        <end position="27"/>
    </location>
</feature>
<keyword evidence="4" id="KW-1185">Reference proteome</keyword>
<dbReference type="Proteomes" id="UP000825002">
    <property type="component" value="Unassembled WGS sequence"/>
</dbReference>
<evidence type="ECO:0000313" key="4">
    <source>
        <dbReference type="Proteomes" id="UP000825002"/>
    </source>
</evidence>
<reference evidence="3 4" key="1">
    <citation type="submission" date="2020-10" db="EMBL/GenBank/DDBJ databases">
        <authorList>
            <person name="Klimov P.B."/>
            <person name="Dyachkov S.M."/>
            <person name="Chetverikov P.E."/>
        </authorList>
    </citation>
    <scope>NUCLEOTIDE SEQUENCE [LARGE SCALE GENOMIC DNA]</scope>
    <source>
        <strain evidence="3">BMOC 18-1129-001#AD2665</strain>
        <tissue evidence="3">Entire mites</tissue>
    </source>
</reference>
<sequence length="218" mass="24080">MHSSLVALTVISIILIFLMISCFLYFVRAHRKHDAANNNINGGTNIGTDEEAAAIMAAETTMKQQNMSTTKFTSADGNPLHTQSMMYEQPAAMLRPQLSNQAAGYADVPLVAVSPTQQRNLYTNQPIAQQQQQQHQQPQSQPVPASVAQQQSTLVQQQPPQQQRVPVQGPNSQINSAIIGSSEAEFQNDFIQVFPMYQIAPQPEKNTTFANTEYYSAQ</sequence>
<feature type="region of interest" description="Disordered" evidence="1">
    <location>
        <begin position="127"/>
        <end position="174"/>
    </location>
</feature>
<dbReference type="EMBL" id="JAIFTH010000391">
    <property type="protein sequence ID" value="KAG9509633.1"/>
    <property type="molecule type" value="Genomic_DNA"/>
</dbReference>